<comment type="caution">
    <text evidence="7">The sequence shown here is derived from an EMBL/GenBank/DDBJ whole genome shotgun (WGS) entry which is preliminary data.</text>
</comment>
<comment type="pathway">
    <text evidence="1">Lipid metabolism.</text>
</comment>
<dbReference type="InterPro" id="IPR002123">
    <property type="entry name" value="Plipid/glycerol_acylTrfase"/>
</dbReference>
<dbReference type="OrthoDB" id="5184723at2"/>
<dbReference type="SUPFAM" id="SSF69593">
    <property type="entry name" value="Glycerol-3-phosphate (1)-acyltransferase"/>
    <property type="match status" value="1"/>
</dbReference>
<dbReference type="CDD" id="cd07989">
    <property type="entry name" value="LPLAT_AGPAT-like"/>
    <property type="match status" value="1"/>
</dbReference>
<keyword evidence="5 7" id="KW-0012">Acyltransferase</keyword>
<dbReference type="GO" id="GO:0003841">
    <property type="term" value="F:1-acylglycerol-3-phosphate O-acyltransferase activity"/>
    <property type="evidence" value="ECO:0007669"/>
    <property type="project" value="TreeGrafter"/>
</dbReference>
<evidence type="ECO:0000256" key="3">
    <source>
        <dbReference type="ARBA" id="ARBA00022679"/>
    </source>
</evidence>
<reference evidence="7 8" key="1">
    <citation type="journal article" date="2017" name="Infect. Genet. Evol.">
        <title>The new phylogeny of the genus Mycobacterium: The old and the news.</title>
        <authorList>
            <person name="Tortoli E."/>
            <person name="Fedrizzi T."/>
            <person name="Meehan C.J."/>
            <person name="Trovato A."/>
            <person name="Grottola A."/>
            <person name="Giacobazzi E."/>
            <person name="Serpini G.F."/>
            <person name="Tagliazucchi S."/>
            <person name="Fabio A."/>
            <person name="Bettua C."/>
            <person name="Bertorelli R."/>
            <person name="Frascaro F."/>
            <person name="De Sanctis V."/>
            <person name="Pecorari M."/>
            <person name="Jousson O."/>
            <person name="Segata N."/>
            <person name="Cirillo D.M."/>
        </authorList>
    </citation>
    <scope>NUCLEOTIDE SEQUENCE [LARGE SCALE GENOMIC DNA]</scope>
    <source>
        <strain evidence="7 8">CIP1034565</strain>
    </source>
</reference>
<keyword evidence="3 7" id="KW-0808">Transferase</keyword>
<keyword evidence="4" id="KW-0443">Lipid metabolism</keyword>
<evidence type="ECO:0000256" key="4">
    <source>
        <dbReference type="ARBA" id="ARBA00023098"/>
    </source>
</evidence>
<evidence type="ECO:0000256" key="2">
    <source>
        <dbReference type="ARBA" id="ARBA00022516"/>
    </source>
</evidence>
<proteinExistence type="predicted"/>
<dbReference type="PANTHER" id="PTHR10434">
    <property type="entry name" value="1-ACYL-SN-GLYCEROL-3-PHOSPHATE ACYLTRANSFERASE"/>
    <property type="match status" value="1"/>
</dbReference>
<feature type="domain" description="Phospholipid/glycerol acyltransferase" evidence="6">
    <location>
        <begin position="97"/>
        <end position="209"/>
    </location>
</feature>
<dbReference type="STRING" id="85968.GCA_900073015_00685"/>
<dbReference type="Pfam" id="PF01553">
    <property type="entry name" value="Acyltransferase"/>
    <property type="match status" value="1"/>
</dbReference>
<evidence type="ECO:0000256" key="5">
    <source>
        <dbReference type="ARBA" id="ARBA00023315"/>
    </source>
</evidence>
<keyword evidence="8" id="KW-1185">Reference proteome</keyword>
<dbReference type="GO" id="GO:0006654">
    <property type="term" value="P:phosphatidic acid biosynthetic process"/>
    <property type="evidence" value="ECO:0007669"/>
    <property type="project" value="TreeGrafter"/>
</dbReference>
<organism evidence="7 8">
    <name type="scientific">Mycolicibacterium brumae</name>
    <dbReference type="NCBI Taxonomy" id="85968"/>
    <lineage>
        <taxon>Bacteria</taxon>
        <taxon>Bacillati</taxon>
        <taxon>Actinomycetota</taxon>
        <taxon>Actinomycetes</taxon>
        <taxon>Mycobacteriales</taxon>
        <taxon>Mycobacteriaceae</taxon>
        <taxon>Mycolicibacterium</taxon>
    </lineage>
</organism>
<dbReference type="Proteomes" id="UP000230551">
    <property type="component" value="Unassembled WGS sequence"/>
</dbReference>
<dbReference type="EMBL" id="PDCN02000016">
    <property type="protein sequence ID" value="PIB74579.1"/>
    <property type="molecule type" value="Genomic_DNA"/>
</dbReference>
<evidence type="ECO:0000259" key="6">
    <source>
        <dbReference type="SMART" id="SM00563"/>
    </source>
</evidence>
<evidence type="ECO:0000256" key="1">
    <source>
        <dbReference type="ARBA" id="ARBA00005189"/>
    </source>
</evidence>
<dbReference type="PANTHER" id="PTHR10434:SF64">
    <property type="entry name" value="1-ACYL-SN-GLYCEROL-3-PHOSPHATE ACYLTRANSFERASE-RELATED"/>
    <property type="match status" value="1"/>
</dbReference>
<evidence type="ECO:0000313" key="7">
    <source>
        <dbReference type="EMBL" id="PIB74579.1"/>
    </source>
</evidence>
<sequence length="283" mass="29961">MAARPNPWVPRASCHLGCLQAGVESDSRAAVTCRLLMRAAALAALAPGLAVLPATGLCGPAKTHLQRGYCRLVLRALGVRVSVSGFEGGARPNLRGVLVVSNHISWADIFVIGAVTPGAFVAKAEMTCWPGLGQLARMLRVIPIERGSLRALPGVVADVAHRLRSGKTVVAFPEGTTWCGQAHGRFAPALFQAAVDSGRPVQPVRLSYHHRDGRRSTAAAYIGEDSLGSSIRRLMTARRTVAHVHLGYQLDPRDSRRTLAHRAQAQVLGVGRTGAPIAHPTAA</sequence>
<gene>
    <name evidence="7" type="ORF">CQY22_012445</name>
</gene>
<name>A0A2G5P889_9MYCO</name>
<dbReference type="SMART" id="SM00563">
    <property type="entry name" value="PlsC"/>
    <property type="match status" value="1"/>
</dbReference>
<keyword evidence="2" id="KW-0444">Lipid biosynthesis</keyword>
<evidence type="ECO:0000313" key="8">
    <source>
        <dbReference type="Proteomes" id="UP000230551"/>
    </source>
</evidence>
<protein>
    <submittedName>
        <fullName evidence="7">1-acyl-sn-glycerol-3-phosphate acyltransferase</fullName>
    </submittedName>
</protein>
<dbReference type="AlphaFoldDB" id="A0A2G5P889"/>
<accession>A0A2G5P889</accession>